<evidence type="ECO:0000256" key="1">
    <source>
        <dbReference type="SAM" id="MobiDB-lite"/>
    </source>
</evidence>
<accession>B4VKG9</accession>
<reference evidence="3 4" key="1">
    <citation type="submission" date="2008-07" db="EMBL/GenBank/DDBJ databases">
        <authorList>
            <person name="Tandeau de Marsac N."/>
            <person name="Ferriera S."/>
            <person name="Johnson J."/>
            <person name="Kravitz S."/>
            <person name="Beeson K."/>
            <person name="Sutton G."/>
            <person name="Rogers Y.-H."/>
            <person name="Friedman R."/>
            <person name="Frazier M."/>
            <person name="Venter J.C."/>
        </authorList>
    </citation>
    <scope>NUCLEOTIDE SEQUENCE [LARGE SCALE GENOMIC DNA]</scope>
    <source>
        <strain evidence="3 4">PCC 7420</strain>
    </source>
</reference>
<dbReference type="EMBL" id="DS989843">
    <property type="protein sequence ID" value="EDX77625.1"/>
    <property type="molecule type" value="Genomic_DNA"/>
</dbReference>
<dbReference type="HOGENOM" id="CLU_1238479_0_0_3"/>
<organism evidence="3 4">
    <name type="scientific">Coleofasciculus chthonoplastes PCC 7420</name>
    <dbReference type="NCBI Taxonomy" id="118168"/>
    <lineage>
        <taxon>Bacteria</taxon>
        <taxon>Bacillati</taxon>
        <taxon>Cyanobacteriota</taxon>
        <taxon>Cyanophyceae</taxon>
        <taxon>Coleofasciculales</taxon>
        <taxon>Coleofasciculaceae</taxon>
        <taxon>Coleofasciculus</taxon>
    </lineage>
</organism>
<keyword evidence="4" id="KW-1185">Reference proteome</keyword>
<name>B4VKG9_9CYAN</name>
<dbReference type="Pfam" id="PF14218">
    <property type="entry name" value="COP23"/>
    <property type="match status" value="1"/>
</dbReference>
<dbReference type="RefSeq" id="WP_006098886.1">
    <property type="nucleotide sequence ID" value="NZ_DS989843.1"/>
</dbReference>
<dbReference type="InterPro" id="IPR025478">
    <property type="entry name" value="COP23"/>
</dbReference>
<sequence>MKNRSIANLLVASIVATQVPLLLAAPKSLAAPAGTSFECHQLLNHPSGSPWATFVVTAKGEKLGSPILLWRNQLGSTYTPEVRCKSVTNRLNIVVTNNGGRLSNLWLTVGRVNGQGVICYVNGVGGGCNASNVLLTLSGQNSRNPGAVLGDLLAYIQTGGASGTSIQESGGQLYVNLGQLVDAAVGTAPEATTSPSTPLQPVPPPVTPQPVPGNQPSGGGGPI</sequence>
<dbReference type="STRING" id="118168.MC7420_2949"/>
<evidence type="ECO:0000313" key="3">
    <source>
        <dbReference type="EMBL" id="EDX77625.1"/>
    </source>
</evidence>
<dbReference type="OrthoDB" id="461554at2"/>
<proteinExistence type="predicted"/>
<feature type="signal peptide" evidence="2">
    <location>
        <begin position="1"/>
        <end position="24"/>
    </location>
</feature>
<keyword evidence="2" id="KW-0732">Signal</keyword>
<dbReference type="AlphaFoldDB" id="B4VKG9"/>
<dbReference type="Proteomes" id="UP000003835">
    <property type="component" value="Unassembled WGS sequence"/>
</dbReference>
<feature type="region of interest" description="Disordered" evidence="1">
    <location>
        <begin position="188"/>
        <end position="223"/>
    </location>
</feature>
<evidence type="ECO:0000256" key="2">
    <source>
        <dbReference type="SAM" id="SignalP"/>
    </source>
</evidence>
<gene>
    <name evidence="3" type="ORF">MC7420_2949</name>
</gene>
<dbReference type="eggNOG" id="ENOG50338P1">
    <property type="taxonomic scope" value="Bacteria"/>
</dbReference>
<protein>
    <recommendedName>
        <fullName evidence="5">Circadian oscillating protein COP23</fullName>
    </recommendedName>
</protein>
<feature type="compositionally biased region" description="Low complexity" evidence="1">
    <location>
        <begin position="188"/>
        <end position="197"/>
    </location>
</feature>
<evidence type="ECO:0008006" key="5">
    <source>
        <dbReference type="Google" id="ProtNLM"/>
    </source>
</evidence>
<feature type="chain" id="PRO_5002827587" description="Circadian oscillating protein COP23" evidence="2">
    <location>
        <begin position="25"/>
        <end position="223"/>
    </location>
</feature>
<evidence type="ECO:0000313" key="4">
    <source>
        <dbReference type="Proteomes" id="UP000003835"/>
    </source>
</evidence>
<feature type="compositionally biased region" description="Pro residues" evidence="1">
    <location>
        <begin position="198"/>
        <end position="213"/>
    </location>
</feature>